<evidence type="ECO:0000259" key="4">
    <source>
        <dbReference type="SMART" id="SM00563"/>
    </source>
</evidence>
<sequence length="280" mass="30572">MWEFGRLGVRGWDTGKGRACDHGGLMDASWRVPRVWRVLLRFSRVLVPLICRLRISGEVPAELRRGPLILAANHVSPVDPILMTAACSIAGVAPRFMATGGLFDAPIAGWAMRASGHLRVDRYTARAAEALPTAAEALKAGSVVLVYPEGRIGLDPWMWPERGKTGVARMAAMSGAPVIPVAQWGSHAVLPYASPTDIVRSVLRAMWRRPVVQIRFGEPVDLSGLTGTAGAQAMRATDRIVQAIADTLVPLREDEPELPHFVDTTRPADMSRVRKRPRVR</sequence>
<dbReference type="EMBL" id="PVZG01000001">
    <property type="protein sequence ID" value="PRY32849.1"/>
    <property type="molecule type" value="Genomic_DNA"/>
</dbReference>
<dbReference type="Pfam" id="PF01553">
    <property type="entry name" value="Acyltransferase"/>
    <property type="match status" value="1"/>
</dbReference>
<dbReference type="PANTHER" id="PTHR10434:SF11">
    <property type="entry name" value="1-ACYL-SN-GLYCEROL-3-PHOSPHATE ACYLTRANSFERASE"/>
    <property type="match status" value="1"/>
</dbReference>
<organism evidence="5 6">
    <name type="scientific">Pseudosporangium ferrugineum</name>
    <dbReference type="NCBI Taxonomy" id="439699"/>
    <lineage>
        <taxon>Bacteria</taxon>
        <taxon>Bacillati</taxon>
        <taxon>Actinomycetota</taxon>
        <taxon>Actinomycetes</taxon>
        <taxon>Micromonosporales</taxon>
        <taxon>Micromonosporaceae</taxon>
        <taxon>Pseudosporangium</taxon>
    </lineage>
</organism>
<dbReference type="GO" id="GO:0006654">
    <property type="term" value="P:phosphatidic acid biosynthetic process"/>
    <property type="evidence" value="ECO:0007669"/>
    <property type="project" value="TreeGrafter"/>
</dbReference>
<evidence type="ECO:0000256" key="3">
    <source>
        <dbReference type="SAM" id="MobiDB-lite"/>
    </source>
</evidence>
<keyword evidence="1 5" id="KW-0808">Transferase</keyword>
<gene>
    <name evidence="5" type="ORF">CLV70_1018</name>
</gene>
<reference evidence="5 6" key="1">
    <citation type="submission" date="2018-03" db="EMBL/GenBank/DDBJ databases">
        <title>Genomic Encyclopedia of Archaeal and Bacterial Type Strains, Phase II (KMG-II): from individual species to whole genera.</title>
        <authorList>
            <person name="Goeker M."/>
        </authorList>
    </citation>
    <scope>NUCLEOTIDE SEQUENCE [LARGE SCALE GENOMIC DNA]</scope>
    <source>
        <strain evidence="5 6">DSM 45348</strain>
    </source>
</reference>
<dbReference type="AlphaFoldDB" id="A0A2T0SHG0"/>
<accession>A0A2T0SHG0</accession>
<dbReference type="CDD" id="cd07989">
    <property type="entry name" value="LPLAT_AGPAT-like"/>
    <property type="match status" value="1"/>
</dbReference>
<keyword evidence="2 5" id="KW-0012">Acyltransferase</keyword>
<dbReference type="Proteomes" id="UP000239209">
    <property type="component" value="Unassembled WGS sequence"/>
</dbReference>
<keyword evidence="6" id="KW-1185">Reference proteome</keyword>
<comment type="caution">
    <text evidence="5">The sequence shown here is derived from an EMBL/GenBank/DDBJ whole genome shotgun (WGS) entry which is preliminary data.</text>
</comment>
<evidence type="ECO:0000256" key="1">
    <source>
        <dbReference type="ARBA" id="ARBA00022679"/>
    </source>
</evidence>
<feature type="region of interest" description="Disordered" evidence="3">
    <location>
        <begin position="256"/>
        <end position="280"/>
    </location>
</feature>
<evidence type="ECO:0000256" key="2">
    <source>
        <dbReference type="ARBA" id="ARBA00023315"/>
    </source>
</evidence>
<dbReference type="PANTHER" id="PTHR10434">
    <property type="entry name" value="1-ACYL-SN-GLYCEROL-3-PHOSPHATE ACYLTRANSFERASE"/>
    <property type="match status" value="1"/>
</dbReference>
<dbReference type="InterPro" id="IPR002123">
    <property type="entry name" value="Plipid/glycerol_acylTrfase"/>
</dbReference>
<dbReference type="SUPFAM" id="SSF69593">
    <property type="entry name" value="Glycerol-3-phosphate (1)-acyltransferase"/>
    <property type="match status" value="1"/>
</dbReference>
<feature type="domain" description="Phospholipid/glycerol acyltransferase" evidence="4">
    <location>
        <begin position="68"/>
        <end position="186"/>
    </location>
</feature>
<proteinExistence type="predicted"/>
<dbReference type="SMART" id="SM00563">
    <property type="entry name" value="PlsC"/>
    <property type="match status" value="1"/>
</dbReference>
<name>A0A2T0SHG0_9ACTN</name>
<evidence type="ECO:0000313" key="6">
    <source>
        <dbReference type="Proteomes" id="UP000239209"/>
    </source>
</evidence>
<protein>
    <submittedName>
        <fullName evidence="5">1-acyl-sn-glycerol-3-phosphate acyltransferase</fullName>
    </submittedName>
</protein>
<dbReference type="GO" id="GO:0003841">
    <property type="term" value="F:1-acylglycerol-3-phosphate O-acyltransferase activity"/>
    <property type="evidence" value="ECO:0007669"/>
    <property type="project" value="TreeGrafter"/>
</dbReference>
<evidence type="ECO:0000313" key="5">
    <source>
        <dbReference type="EMBL" id="PRY32849.1"/>
    </source>
</evidence>